<comment type="similarity">
    <text evidence="1">Belongs to the HpcH/HpaI aldolase family.</text>
</comment>
<evidence type="ECO:0000256" key="1">
    <source>
        <dbReference type="ARBA" id="ARBA00005568"/>
    </source>
</evidence>
<organism evidence="6 7">
    <name type="scientific">Ceratopteris richardii</name>
    <name type="common">Triangle waterfern</name>
    <dbReference type="NCBI Taxonomy" id="49495"/>
    <lineage>
        <taxon>Eukaryota</taxon>
        <taxon>Viridiplantae</taxon>
        <taxon>Streptophyta</taxon>
        <taxon>Embryophyta</taxon>
        <taxon>Tracheophyta</taxon>
        <taxon>Polypodiopsida</taxon>
        <taxon>Polypodiidae</taxon>
        <taxon>Polypodiales</taxon>
        <taxon>Pteridineae</taxon>
        <taxon>Pteridaceae</taxon>
        <taxon>Parkerioideae</taxon>
        <taxon>Ceratopteris</taxon>
    </lineage>
</organism>
<dbReference type="InterPro" id="IPR050251">
    <property type="entry name" value="HpcH-HpaI_aldolase"/>
</dbReference>
<keyword evidence="7" id="KW-1185">Reference proteome</keyword>
<evidence type="ECO:0000256" key="2">
    <source>
        <dbReference type="ARBA" id="ARBA00022723"/>
    </source>
</evidence>
<dbReference type="SUPFAM" id="SSF51621">
    <property type="entry name" value="Phosphoenolpyruvate/pyruvate domain"/>
    <property type="match status" value="1"/>
</dbReference>
<sequence>MMETLSHCGSLYSRGKEWNVQTDRLCLRRSVAPRKTSRLRAMAVSTASLMRPLKSRLASGERLYGAFLCSFSPVIAEIMGAAGYDYVTIDMEHGPGDVFAALPCMQALAAYGVPVILRVAANDPVLMKKAMDLGPEGIMIPMIETPSDAARAVASCRYPPRGIRGAAHPIVRASIYGMNPSYLRNCEDDLLIMLQIESAEAVDRIPDISAVEGVDCLMLGPTDLSSSIGYLHDPGHEEVMKLLYRAEKAILSASCGTYLAGFAMPHDPPTEMHKRGYHMISGAVDVAIFRNAAVADVKANKDAVKR</sequence>
<dbReference type="GO" id="GO:0005737">
    <property type="term" value="C:cytoplasm"/>
    <property type="evidence" value="ECO:0007669"/>
    <property type="project" value="TreeGrafter"/>
</dbReference>
<evidence type="ECO:0000259" key="5">
    <source>
        <dbReference type="Pfam" id="PF03328"/>
    </source>
</evidence>
<dbReference type="Pfam" id="PF03328">
    <property type="entry name" value="HpcH_HpaI"/>
    <property type="match status" value="1"/>
</dbReference>
<comment type="caution">
    <text evidence="6">The sequence shown here is derived from an EMBL/GenBank/DDBJ whole genome shotgun (WGS) entry which is preliminary data.</text>
</comment>
<keyword evidence="3" id="KW-0456">Lyase</keyword>
<accession>A0A8T2SWD0</accession>
<dbReference type="Gene3D" id="3.20.20.60">
    <property type="entry name" value="Phosphoenolpyruvate-binding domains"/>
    <property type="match status" value="1"/>
</dbReference>
<keyword evidence="4" id="KW-1133">Transmembrane helix</keyword>
<dbReference type="PANTHER" id="PTHR30502">
    <property type="entry name" value="2-KETO-3-DEOXY-L-RHAMNONATE ALDOLASE"/>
    <property type="match status" value="1"/>
</dbReference>
<dbReference type="InterPro" id="IPR015813">
    <property type="entry name" value="Pyrv/PenolPyrv_kinase-like_dom"/>
</dbReference>
<dbReference type="PANTHER" id="PTHR30502:SF0">
    <property type="entry name" value="PHOSPHOENOLPYRUVATE CARBOXYLASE FAMILY PROTEIN"/>
    <property type="match status" value="1"/>
</dbReference>
<evidence type="ECO:0000313" key="6">
    <source>
        <dbReference type="EMBL" id="KAH7373593.1"/>
    </source>
</evidence>
<dbReference type="GO" id="GO:0046872">
    <property type="term" value="F:metal ion binding"/>
    <property type="evidence" value="ECO:0007669"/>
    <property type="project" value="UniProtKB-KW"/>
</dbReference>
<dbReference type="Proteomes" id="UP000825935">
    <property type="component" value="Chromosome 17"/>
</dbReference>
<dbReference type="OrthoDB" id="1621678at2759"/>
<feature type="transmembrane region" description="Helical" evidence="4">
    <location>
        <begin position="98"/>
        <end position="121"/>
    </location>
</feature>
<feature type="transmembrane region" description="Helical" evidence="4">
    <location>
        <begin position="63"/>
        <end position="86"/>
    </location>
</feature>
<dbReference type="EMBL" id="CM035422">
    <property type="protein sequence ID" value="KAH7373593.1"/>
    <property type="molecule type" value="Genomic_DNA"/>
</dbReference>
<feature type="domain" description="HpcH/HpaI aldolase/citrate lyase" evidence="5">
    <location>
        <begin position="64"/>
        <end position="292"/>
    </location>
</feature>
<dbReference type="InterPro" id="IPR040442">
    <property type="entry name" value="Pyrv_kinase-like_dom_sf"/>
</dbReference>
<keyword evidence="4" id="KW-0472">Membrane</keyword>
<gene>
    <name evidence="6" type="ORF">KP509_17G063900</name>
</gene>
<dbReference type="InterPro" id="IPR005000">
    <property type="entry name" value="Aldolase/citrate-lyase_domain"/>
</dbReference>
<evidence type="ECO:0000256" key="4">
    <source>
        <dbReference type="SAM" id="Phobius"/>
    </source>
</evidence>
<keyword evidence="2" id="KW-0479">Metal-binding</keyword>
<reference evidence="6" key="1">
    <citation type="submission" date="2021-08" db="EMBL/GenBank/DDBJ databases">
        <title>WGS assembly of Ceratopteris richardii.</title>
        <authorList>
            <person name="Marchant D.B."/>
            <person name="Chen G."/>
            <person name="Jenkins J."/>
            <person name="Shu S."/>
            <person name="Leebens-Mack J."/>
            <person name="Grimwood J."/>
            <person name="Schmutz J."/>
            <person name="Soltis P."/>
            <person name="Soltis D."/>
            <person name="Chen Z.-H."/>
        </authorList>
    </citation>
    <scope>NUCLEOTIDE SEQUENCE</scope>
    <source>
        <strain evidence="6">Whitten #5841</strain>
        <tissue evidence="6">Leaf</tissue>
    </source>
</reference>
<dbReference type="GO" id="GO:0016832">
    <property type="term" value="F:aldehyde-lyase activity"/>
    <property type="evidence" value="ECO:0007669"/>
    <property type="project" value="TreeGrafter"/>
</dbReference>
<name>A0A8T2SWD0_CERRI</name>
<evidence type="ECO:0000313" key="7">
    <source>
        <dbReference type="Proteomes" id="UP000825935"/>
    </source>
</evidence>
<keyword evidence="4" id="KW-0812">Transmembrane</keyword>
<protein>
    <recommendedName>
        <fullName evidence="5">HpcH/HpaI aldolase/citrate lyase domain-containing protein</fullName>
    </recommendedName>
</protein>
<evidence type="ECO:0000256" key="3">
    <source>
        <dbReference type="ARBA" id="ARBA00023239"/>
    </source>
</evidence>
<proteinExistence type="inferred from homology"/>
<dbReference type="OMA" id="HQVQIGC"/>
<dbReference type="AlphaFoldDB" id="A0A8T2SWD0"/>